<sequence length="68" mass="8050">FILFNKITLSFNYSLHTRPKAQTDFHHLVYSQILEFFLHPTDKFVFVNAGDWVGFSFDRAPLKKNQSE</sequence>
<reference evidence="1" key="1">
    <citation type="submission" date="2014-05" db="EMBL/GenBank/DDBJ databases">
        <authorList>
            <person name="Chronopoulou M."/>
        </authorList>
    </citation>
    <scope>NUCLEOTIDE SEQUENCE</scope>
    <source>
        <tissue evidence="1">Whole organism</tissue>
    </source>
</reference>
<dbReference type="EMBL" id="HACA01025631">
    <property type="protein sequence ID" value="CDW42992.1"/>
    <property type="molecule type" value="Transcribed_RNA"/>
</dbReference>
<evidence type="ECO:0000313" key="1">
    <source>
        <dbReference type="EMBL" id="CDW42992.1"/>
    </source>
</evidence>
<feature type="non-terminal residue" evidence="1">
    <location>
        <position position="1"/>
    </location>
</feature>
<accession>A0A0K2UYP8</accession>
<dbReference type="AlphaFoldDB" id="A0A0K2UYP8"/>
<proteinExistence type="predicted"/>
<name>A0A0K2UYP8_LEPSM</name>
<organism evidence="1">
    <name type="scientific">Lepeophtheirus salmonis</name>
    <name type="common">Salmon louse</name>
    <name type="synonym">Caligus salmonis</name>
    <dbReference type="NCBI Taxonomy" id="72036"/>
    <lineage>
        <taxon>Eukaryota</taxon>
        <taxon>Metazoa</taxon>
        <taxon>Ecdysozoa</taxon>
        <taxon>Arthropoda</taxon>
        <taxon>Crustacea</taxon>
        <taxon>Multicrustacea</taxon>
        <taxon>Hexanauplia</taxon>
        <taxon>Copepoda</taxon>
        <taxon>Siphonostomatoida</taxon>
        <taxon>Caligidae</taxon>
        <taxon>Lepeophtheirus</taxon>
    </lineage>
</organism>
<protein>
    <submittedName>
        <fullName evidence="1">Uncharacterized protein</fullName>
    </submittedName>
</protein>